<keyword evidence="4" id="KW-1185">Reference proteome</keyword>
<sequence length="211" mass="23586">MTAIEAFYVRENQLTGSIPSTFFTELNQILYFDVSLNLLEGNLPKFSSKNSRLEQFRCSNNKFYGKIPEMNFLTDLRTLDLSWNRFNGTMPGNSNKDLIDLKYLRINSNEFSGTIAANNSNYRGLLEFNCANNSFTSLSGLGEEIFDLEVLDLSSNDLSGTIAEGYGEFSKLTALHLASNLLSGTIPPTFEGLRDSLKYLSLYNTSITDGL</sequence>
<organism evidence="3 4">
    <name type="scientific">Fragilariopsis cylindrus CCMP1102</name>
    <dbReference type="NCBI Taxonomy" id="635003"/>
    <lineage>
        <taxon>Eukaryota</taxon>
        <taxon>Sar</taxon>
        <taxon>Stramenopiles</taxon>
        <taxon>Ochrophyta</taxon>
        <taxon>Bacillariophyta</taxon>
        <taxon>Bacillariophyceae</taxon>
        <taxon>Bacillariophycidae</taxon>
        <taxon>Bacillariales</taxon>
        <taxon>Bacillariaceae</taxon>
        <taxon>Fragilariopsis</taxon>
    </lineage>
</organism>
<proteinExistence type="predicted"/>
<dbReference type="InParanoid" id="A0A1E7FZT8"/>
<dbReference type="GO" id="GO:0016020">
    <property type="term" value="C:membrane"/>
    <property type="evidence" value="ECO:0007669"/>
    <property type="project" value="UniProtKB-SubCell"/>
</dbReference>
<dbReference type="Proteomes" id="UP000095751">
    <property type="component" value="Unassembled WGS sequence"/>
</dbReference>
<comment type="subcellular location">
    <subcellularLocation>
        <location evidence="1">Membrane</location>
        <topology evidence="1">Single-pass membrane protein</topology>
    </subcellularLocation>
</comment>
<dbReference type="InterPro" id="IPR051716">
    <property type="entry name" value="Plant_RL_S/T_kinase"/>
</dbReference>
<dbReference type="PANTHER" id="PTHR48053:SF32">
    <property type="entry name" value="LEUCINE RICH REPEAT FAMILY PROTEIN, EXPRESSED"/>
    <property type="match status" value="1"/>
</dbReference>
<keyword evidence="2" id="KW-0732">Signal</keyword>
<dbReference type="EMBL" id="KV784353">
    <property type="protein sequence ID" value="OEU23667.1"/>
    <property type="molecule type" value="Genomic_DNA"/>
</dbReference>
<evidence type="ECO:0000313" key="3">
    <source>
        <dbReference type="EMBL" id="OEU23667.1"/>
    </source>
</evidence>
<dbReference type="OrthoDB" id="1053178at2759"/>
<protein>
    <submittedName>
        <fullName evidence="3">L domain-like protein</fullName>
    </submittedName>
</protein>
<evidence type="ECO:0000313" key="4">
    <source>
        <dbReference type="Proteomes" id="UP000095751"/>
    </source>
</evidence>
<evidence type="ECO:0000256" key="1">
    <source>
        <dbReference type="ARBA" id="ARBA00004167"/>
    </source>
</evidence>
<dbReference type="PANTHER" id="PTHR48053">
    <property type="entry name" value="LEUCINE RICH REPEAT FAMILY PROTEIN, EXPRESSED"/>
    <property type="match status" value="1"/>
</dbReference>
<dbReference type="Pfam" id="PF00560">
    <property type="entry name" value="LRR_1"/>
    <property type="match status" value="3"/>
</dbReference>
<dbReference type="SUPFAM" id="SSF52058">
    <property type="entry name" value="L domain-like"/>
    <property type="match status" value="1"/>
</dbReference>
<dbReference type="Gene3D" id="3.80.10.10">
    <property type="entry name" value="Ribonuclease Inhibitor"/>
    <property type="match status" value="1"/>
</dbReference>
<dbReference type="AlphaFoldDB" id="A0A1E7FZT8"/>
<accession>A0A1E7FZT8</accession>
<dbReference type="KEGG" id="fcy:FRACYDRAFT_267571"/>
<dbReference type="InterPro" id="IPR032675">
    <property type="entry name" value="LRR_dom_sf"/>
</dbReference>
<reference evidence="3 4" key="1">
    <citation type="submission" date="2016-09" db="EMBL/GenBank/DDBJ databases">
        <title>Extensive genetic diversity and differential bi-allelic expression allows diatom success in the polar Southern Ocean.</title>
        <authorList>
            <consortium name="DOE Joint Genome Institute"/>
            <person name="Mock T."/>
            <person name="Otillar R.P."/>
            <person name="Strauss J."/>
            <person name="Dupont C."/>
            <person name="Frickenhaus S."/>
            <person name="Maumus F."/>
            <person name="Mcmullan M."/>
            <person name="Sanges R."/>
            <person name="Schmutz J."/>
            <person name="Toseland A."/>
            <person name="Valas R."/>
            <person name="Veluchamy A."/>
            <person name="Ward B.J."/>
            <person name="Allen A."/>
            <person name="Barry K."/>
            <person name="Falciatore A."/>
            <person name="Ferrante M."/>
            <person name="Fortunato A.E."/>
            <person name="Gloeckner G."/>
            <person name="Gruber A."/>
            <person name="Hipkin R."/>
            <person name="Janech M."/>
            <person name="Kroth P."/>
            <person name="Leese F."/>
            <person name="Lindquist E."/>
            <person name="Lyon B.R."/>
            <person name="Martin J."/>
            <person name="Mayer C."/>
            <person name="Parker M."/>
            <person name="Quesneville H."/>
            <person name="Raymond J."/>
            <person name="Uhlig C."/>
            <person name="Valentin K.U."/>
            <person name="Worden A.Z."/>
            <person name="Armbrust E.V."/>
            <person name="Bowler C."/>
            <person name="Green B."/>
            <person name="Moulton V."/>
            <person name="Van Oosterhout C."/>
            <person name="Grigoriev I."/>
        </authorList>
    </citation>
    <scope>NUCLEOTIDE SEQUENCE [LARGE SCALE GENOMIC DNA]</scope>
    <source>
        <strain evidence="3 4">CCMP1102</strain>
    </source>
</reference>
<dbReference type="InterPro" id="IPR001611">
    <property type="entry name" value="Leu-rich_rpt"/>
</dbReference>
<name>A0A1E7FZT8_9STRA</name>
<feature type="non-terminal residue" evidence="3">
    <location>
        <position position="211"/>
    </location>
</feature>
<evidence type="ECO:0000256" key="2">
    <source>
        <dbReference type="ARBA" id="ARBA00022729"/>
    </source>
</evidence>
<gene>
    <name evidence="3" type="ORF">FRACYDRAFT_267571</name>
</gene>